<feature type="transmembrane region" description="Helical" evidence="7">
    <location>
        <begin position="12"/>
        <end position="31"/>
    </location>
</feature>
<dbReference type="Proteomes" id="UP001201273">
    <property type="component" value="Unassembled WGS sequence"/>
</dbReference>
<evidence type="ECO:0000313" key="9">
    <source>
        <dbReference type="Proteomes" id="UP001201273"/>
    </source>
</evidence>
<keyword evidence="8" id="KW-0966">Cell projection</keyword>
<protein>
    <submittedName>
        <fullName evidence="8">Flagellar biosynthesis protein FlhA</fullName>
    </submittedName>
</protein>
<evidence type="ECO:0000256" key="5">
    <source>
        <dbReference type="ARBA" id="ARBA00022989"/>
    </source>
</evidence>
<evidence type="ECO:0000256" key="1">
    <source>
        <dbReference type="ARBA" id="ARBA00004651"/>
    </source>
</evidence>
<keyword evidence="6 7" id="KW-0472">Membrane</keyword>
<evidence type="ECO:0000313" key="8">
    <source>
        <dbReference type="EMBL" id="MCE2597108.1"/>
    </source>
</evidence>
<evidence type="ECO:0000256" key="2">
    <source>
        <dbReference type="ARBA" id="ARBA00008835"/>
    </source>
</evidence>
<dbReference type="InterPro" id="IPR001712">
    <property type="entry name" value="T3SS_FHIPEP"/>
</dbReference>
<name>A0ABS8WH98_9GAMM</name>
<dbReference type="PANTHER" id="PTHR30161">
    <property type="entry name" value="FLAGELLAR EXPORT PROTEIN, MEMBRANE FLHA SUBUNIT-RELATED"/>
    <property type="match status" value="1"/>
</dbReference>
<dbReference type="Pfam" id="PF00771">
    <property type="entry name" value="FHIPEP"/>
    <property type="match status" value="1"/>
</dbReference>
<feature type="transmembrane region" description="Helical" evidence="7">
    <location>
        <begin position="68"/>
        <end position="88"/>
    </location>
</feature>
<comment type="subcellular location">
    <subcellularLocation>
        <location evidence="1">Cell membrane</location>
        <topology evidence="1">Multi-pass membrane protein</topology>
    </subcellularLocation>
</comment>
<evidence type="ECO:0000256" key="7">
    <source>
        <dbReference type="SAM" id="Phobius"/>
    </source>
</evidence>
<keyword evidence="3" id="KW-1003">Cell membrane</keyword>
<dbReference type="InterPro" id="IPR042193">
    <property type="entry name" value="FHIPEP_3"/>
</dbReference>
<keyword evidence="8" id="KW-0282">Flagellum</keyword>
<evidence type="ECO:0000256" key="6">
    <source>
        <dbReference type="ARBA" id="ARBA00023136"/>
    </source>
</evidence>
<keyword evidence="9" id="KW-1185">Reference proteome</keyword>
<feature type="transmembrane region" description="Helical" evidence="7">
    <location>
        <begin position="237"/>
        <end position="259"/>
    </location>
</feature>
<dbReference type="Gene3D" id="1.10.8.540">
    <property type="entry name" value="FHIPEP family, domain 3"/>
    <property type="match status" value="1"/>
</dbReference>
<feature type="transmembrane region" description="Helical" evidence="7">
    <location>
        <begin position="271"/>
        <end position="290"/>
    </location>
</feature>
<dbReference type="PROSITE" id="PS00994">
    <property type="entry name" value="FHIPEP"/>
    <property type="match status" value="1"/>
</dbReference>
<feature type="transmembrane region" description="Helical" evidence="7">
    <location>
        <begin position="195"/>
        <end position="217"/>
    </location>
</feature>
<reference evidence="8 9" key="1">
    <citation type="journal article" date="2022" name="Environ. Microbiol. Rep.">
        <title>Eco-phylogenetic analyses reveal divergent evolution of vitamin B12 metabolism in the marine bacterial family 'Psychromonadaceae'.</title>
        <authorList>
            <person name="Jin X."/>
            <person name="Yang Y."/>
            <person name="Cao H."/>
            <person name="Gao B."/>
            <person name="Zhao Z."/>
        </authorList>
    </citation>
    <scope>NUCLEOTIDE SEQUENCE [LARGE SCALE GENOMIC DNA]</scope>
    <source>
        <strain evidence="8 9">MKS20</strain>
    </source>
</reference>
<keyword evidence="8" id="KW-0969">Cilium</keyword>
<evidence type="ECO:0000256" key="4">
    <source>
        <dbReference type="ARBA" id="ARBA00022692"/>
    </source>
</evidence>
<feature type="transmembrane region" description="Helical" evidence="7">
    <location>
        <begin position="100"/>
        <end position="126"/>
    </location>
</feature>
<dbReference type="RefSeq" id="WP_233054850.1">
    <property type="nucleotide sequence ID" value="NZ_JAIMJA010000033.1"/>
</dbReference>
<proteinExistence type="inferred from homology"/>
<dbReference type="InterPro" id="IPR042196">
    <property type="entry name" value="FHIPEP_4"/>
</dbReference>
<dbReference type="EMBL" id="JAIMJA010000033">
    <property type="protein sequence ID" value="MCE2597108.1"/>
    <property type="molecule type" value="Genomic_DNA"/>
</dbReference>
<dbReference type="PANTHER" id="PTHR30161:SF1">
    <property type="entry name" value="FLAGELLAR BIOSYNTHESIS PROTEIN FLHA-RELATED"/>
    <property type="match status" value="1"/>
</dbReference>
<dbReference type="Gene3D" id="3.40.50.12790">
    <property type="entry name" value="FHIPEP family, domain 4"/>
    <property type="match status" value="1"/>
</dbReference>
<keyword evidence="4 7" id="KW-0812">Transmembrane</keyword>
<dbReference type="Gene3D" id="3.40.30.60">
    <property type="entry name" value="FHIPEP family, domain 1"/>
    <property type="match status" value="1"/>
</dbReference>
<dbReference type="InterPro" id="IPR042194">
    <property type="entry name" value="FHIPEP_1"/>
</dbReference>
<comment type="similarity">
    <text evidence="2">Belongs to the FHIPEP (flagella/HR/invasion proteins export pore) family.</text>
</comment>
<comment type="caution">
    <text evidence="8">The sequence shown here is derived from an EMBL/GenBank/DDBJ whole genome shotgun (WGS) entry which is preliminary data.</text>
</comment>
<dbReference type="PRINTS" id="PR00949">
    <property type="entry name" value="TYPE3IMAPROT"/>
</dbReference>
<accession>A0ABS8WH98</accession>
<dbReference type="PIRSF" id="PIRSF005419">
    <property type="entry name" value="FlhA"/>
    <property type="match status" value="1"/>
</dbReference>
<gene>
    <name evidence="8" type="ORF">K6Y31_20245</name>
</gene>
<keyword evidence="5 7" id="KW-1133">Transmembrane helix</keyword>
<evidence type="ECO:0000256" key="3">
    <source>
        <dbReference type="ARBA" id="ARBA00022475"/>
    </source>
</evidence>
<organism evidence="8 9">
    <name type="scientific">Motilimonas cestriensis</name>
    <dbReference type="NCBI Taxonomy" id="2742685"/>
    <lineage>
        <taxon>Bacteria</taxon>
        <taxon>Pseudomonadati</taxon>
        <taxon>Pseudomonadota</taxon>
        <taxon>Gammaproteobacteria</taxon>
        <taxon>Alteromonadales</taxon>
        <taxon>Alteromonadales genera incertae sedis</taxon>
        <taxon>Motilimonas</taxon>
    </lineage>
</organism>
<dbReference type="InterPro" id="IPR025505">
    <property type="entry name" value="FHIPEP_CS"/>
</dbReference>
<sequence length="681" mass="74987">MFKQEMLKNWHSNLFILGVVLILMVIFLPIPPALLDVLQILNFSIALLILLLTFCIDKPLSFSTFPSIILIATLFRLALNISATRLILGEGDAGEVIGAIGSFVVAGNYVIGFIVFIILIVVQWVVVTNGAQRVAEVAARFTLDSMPGKQMAIDADLNMGLIDAEEAKERRSNIEREANFYGSMDGATKFVKGDAIAGIIIILIDIVGGLAIGVMQNGMEWGDALAKYSLLTIGDGIVTQIPSLIIAVATGIIITRAATDSELSREIGKQIAAHPRTLLMVTFALFVALFLDGFPVFPIILIGSLFALTSWWAIRAQKDTQPTETKESLSEREDLGDLIKVFPIEVRAGLQLKTKIDSDEWTINLRLEALKKQVALEYGLILPSIIFKADKQLSVDAYEIHLQGTKYGKGVIKLDKIMAITTQKLDGTLIGEETKEPAYGLPAVWVDNENKELALQKMFTLVEPEMVLFTHLSELIKNNLYELVTRKEVESILARAKKDNASLVEELVPNTLTPGDIQRVLRLLLKEKVSIRYVELILEALAESSTEGKDAEKLTERVRERLASRLCDRYLDEDDYLNVITITPQLEGRLKQLLVSGGESGVDPRVVDSTIKQLMKFTEAMITEGKEPVLLCTSSLRAPLRKVIERVIPKLAVISAQEINGVKNVRTAGKVTDIATSLPGA</sequence>
<feature type="transmembrane region" description="Helical" evidence="7">
    <location>
        <begin position="37"/>
        <end position="56"/>
    </location>
</feature>